<organism evidence="10 11">
    <name type="scientific">Kuraishia capsulata CBS 1993</name>
    <dbReference type="NCBI Taxonomy" id="1382522"/>
    <lineage>
        <taxon>Eukaryota</taxon>
        <taxon>Fungi</taxon>
        <taxon>Dikarya</taxon>
        <taxon>Ascomycota</taxon>
        <taxon>Saccharomycotina</taxon>
        <taxon>Pichiomycetes</taxon>
        <taxon>Pichiales</taxon>
        <taxon>Pichiaceae</taxon>
        <taxon>Kuraishia</taxon>
    </lineage>
</organism>
<reference evidence="10" key="2">
    <citation type="submission" date="2014-02" db="EMBL/GenBank/DDBJ databases">
        <title>Complete DNA sequence of /Kuraishia capsulata/ illustrates novel genomic features among budding yeasts (/Saccharomycotina/).</title>
        <authorList>
            <person name="Morales L."/>
            <person name="Noel B."/>
            <person name="Porcel B."/>
            <person name="Marcet-Houben M."/>
            <person name="Hullo M-F."/>
            <person name="Sacerdot C."/>
            <person name="Tekaia F."/>
            <person name="Leh-Louis V."/>
            <person name="Despons L."/>
            <person name="Khanna V."/>
            <person name="Aury J-M."/>
            <person name="Barbe V."/>
            <person name="Couloux A."/>
            <person name="Labadie K."/>
            <person name="Pelletier E."/>
            <person name="Souciet J-L."/>
            <person name="Boekhout T."/>
            <person name="Gabaldon T."/>
            <person name="Wincker P."/>
            <person name="Dujon B."/>
        </authorList>
    </citation>
    <scope>NUCLEOTIDE SEQUENCE</scope>
    <source>
        <strain evidence="10">CBS 1993</strain>
    </source>
</reference>
<dbReference type="CDD" id="cd19494">
    <property type="entry name" value="Elp4"/>
    <property type="match status" value="1"/>
</dbReference>
<dbReference type="GeneID" id="34523233"/>
<evidence type="ECO:0000256" key="5">
    <source>
        <dbReference type="ARBA" id="ARBA00020265"/>
    </source>
</evidence>
<sequence>MSFRRRGDIVGSAVPVRSPPGVVPVQRGPAVGRPVPTATRPLGAKPASHENIPLKHPGVKPSVFSSVPTISTGSADLDRVLGHDGLPLGQSLLLEENGTTDFSSTLLKLFASQGIIHNRLDPQRPNTHIVVIGPDQSWAKALPGLYKGSSREQKKMQIQQNETKISVSNLSNENAPNRDMKIAWRYGGAKEAKNNDTSVSTHPNYTHTFDITSSLIPSPNSSEITYLSIGDSLQSTTKQLESIVKHNIDKVVRIIVPSFLNPALFDMRLCQHQQVIAFLYSLRALLRKYARSTALVISLNLDLFPRDSAIVAMMEKLVDGVLELKPFEPILYEYMERVYKNQPTKIKHGHLNITKQPLISDLGMMTIKEMEFSFKNGRKRFEIEEWSIPVEEEEDEKSQNPTNHESQTTTSIEF</sequence>
<dbReference type="UniPathway" id="UPA00988"/>
<feature type="compositionally biased region" description="Polar residues" evidence="9">
    <location>
        <begin position="399"/>
        <end position="414"/>
    </location>
</feature>
<evidence type="ECO:0000256" key="7">
    <source>
        <dbReference type="ARBA" id="ARBA00022694"/>
    </source>
</evidence>
<keyword evidence="6" id="KW-0963">Cytoplasm</keyword>
<gene>
    <name evidence="10" type="ORF">KUCA_T00005856001</name>
</gene>
<keyword evidence="7" id="KW-0819">tRNA processing</keyword>
<evidence type="ECO:0000256" key="3">
    <source>
        <dbReference type="ARBA" id="ARBA00005043"/>
    </source>
</evidence>
<evidence type="ECO:0000256" key="9">
    <source>
        <dbReference type="SAM" id="MobiDB-lite"/>
    </source>
</evidence>
<evidence type="ECO:0000256" key="4">
    <source>
        <dbReference type="ARBA" id="ARBA00007573"/>
    </source>
</evidence>
<evidence type="ECO:0000313" key="11">
    <source>
        <dbReference type="Proteomes" id="UP000019384"/>
    </source>
</evidence>
<name>W6MVB1_9ASCO</name>
<dbReference type="GO" id="GO:0042802">
    <property type="term" value="F:identical protein binding"/>
    <property type="evidence" value="ECO:0007669"/>
    <property type="project" value="EnsemblFungi"/>
</dbReference>
<comment type="similarity">
    <text evidence="4">Belongs to the ELP4 family.</text>
</comment>
<dbReference type="InterPro" id="IPR008728">
    <property type="entry name" value="Elongator_complex_protein_4"/>
</dbReference>
<proteinExistence type="inferred from homology"/>
<keyword evidence="11" id="KW-1185">Reference proteome</keyword>
<dbReference type="GO" id="GO:0005737">
    <property type="term" value="C:cytoplasm"/>
    <property type="evidence" value="ECO:0007669"/>
    <property type="project" value="UniProtKB-SubCell"/>
</dbReference>
<dbReference type="GO" id="GO:0002098">
    <property type="term" value="P:tRNA wobble uridine modification"/>
    <property type="evidence" value="ECO:0007669"/>
    <property type="project" value="EnsemblFungi"/>
</dbReference>
<accession>W6MVB1</accession>
<evidence type="ECO:0000256" key="2">
    <source>
        <dbReference type="ARBA" id="ARBA00004496"/>
    </source>
</evidence>
<evidence type="ECO:0000256" key="6">
    <source>
        <dbReference type="ARBA" id="ARBA00022490"/>
    </source>
</evidence>
<dbReference type="Proteomes" id="UP000019384">
    <property type="component" value="Unassembled WGS sequence"/>
</dbReference>
<dbReference type="EMBL" id="HG793131">
    <property type="protein sequence ID" value="CDK29862.1"/>
    <property type="molecule type" value="Genomic_DNA"/>
</dbReference>
<comment type="subcellular location">
    <subcellularLocation>
        <location evidence="2">Cytoplasm</location>
    </subcellularLocation>
    <subcellularLocation>
        <location evidence="1">Nucleus</location>
    </subcellularLocation>
</comment>
<dbReference type="GO" id="GO:0000049">
    <property type="term" value="F:tRNA binding"/>
    <property type="evidence" value="ECO:0007669"/>
    <property type="project" value="EnsemblFungi"/>
</dbReference>
<evidence type="ECO:0000256" key="8">
    <source>
        <dbReference type="ARBA" id="ARBA00023242"/>
    </source>
</evidence>
<comment type="pathway">
    <text evidence="3">tRNA modification; 5-methoxycarbonylmethyl-2-thiouridine-tRNA biosynthesis.</text>
</comment>
<dbReference type="InterPro" id="IPR027417">
    <property type="entry name" value="P-loop_NTPase"/>
</dbReference>
<dbReference type="GO" id="GO:0006357">
    <property type="term" value="P:regulation of transcription by RNA polymerase II"/>
    <property type="evidence" value="ECO:0007669"/>
    <property type="project" value="EnsemblFungi"/>
</dbReference>
<dbReference type="GO" id="GO:0008023">
    <property type="term" value="C:transcription elongation factor complex"/>
    <property type="evidence" value="ECO:0007669"/>
    <property type="project" value="TreeGrafter"/>
</dbReference>
<dbReference type="GO" id="GO:0033588">
    <property type="term" value="C:elongator holoenzyme complex"/>
    <property type="evidence" value="ECO:0007669"/>
    <property type="project" value="EnsemblFungi"/>
</dbReference>
<keyword evidence="8" id="KW-0539">Nucleus</keyword>
<dbReference type="HOGENOM" id="CLU_040685_0_0_1"/>
<dbReference type="Gene3D" id="3.40.50.300">
    <property type="entry name" value="P-loop containing nucleotide triphosphate hydrolases"/>
    <property type="match status" value="1"/>
</dbReference>
<reference evidence="10" key="1">
    <citation type="submission" date="2013-12" db="EMBL/GenBank/DDBJ databases">
        <authorList>
            <person name="Genoscope - CEA"/>
        </authorList>
    </citation>
    <scope>NUCLEOTIDE SEQUENCE</scope>
    <source>
        <strain evidence="10">CBS 1993</strain>
    </source>
</reference>
<dbReference type="GO" id="GO:0016887">
    <property type="term" value="F:ATP hydrolysis activity"/>
    <property type="evidence" value="ECO:0007669"/>
    <property type="project" value="EnsemblFungi"/>
</dbReference>
<dbReference type="PANTHER" id="PTHR12896">
    <property type="entry name" value="PAX6 NEIGHBOR PROTEIN PAXNEB"/>
    <property type="match status" value="1"/>
</dbReference>
<dbReference type="Pfam" id="PF05625">
    <property type="entry name" value="PAXNEB"/>
    <property type="match status" value="1"/>
</dbReference>
<evidence type="ECO:0000256" key="1">
    <source>
        <dbReference type="ARBA" id="ARBA00004123"/>
    </source>
</evidence>
<protein>
    <recommendedName>
        <fullName evidence="5">Elongator complex protein 4</fullName>
    </recommendedName>
</protein>
<dbReference type="AlphaFoldDB" id="W6MVB1"/>
<feature type="region of interest" description="Disordered" evidence="9">
    <location>
        <begin position="390"/>
        <end position="414"/>
    </location>
</feature>
<dbReference type="OrthoDB" id="289162at2759"/>
<evidence type="ECO:0000313" key="10">
    <source>
        <dbReference type="EMBL" id="CDK29862.1"/>
    </source>
</evidence>
<dbReference type="PANTHER" id="PTHR12896:SF1">
    <property type="entry name" value="ELONGATOR COMPLEX PROTEIN 4"/>
    <property type="match status" value="1"/>
</dbReference>
<dbReference type="RefSeq" id="XP_022461845.1">
    <property type="nucleotide sequence ID" value="XM_022603241.1"/>
</dbReference>
<dbReference type="STRING" id="1382522.W6MVB1"/>